<evidence type="ECO:0000313" key="2">
    <source>
        <dbReference type="Proteomes" id="UP001319921"/>
    </source>
</evidence>
<dbReference type="Pfam" id="PF08882">
    <property type="entry name" value="Acetone_carb_G"/>
    <property type="match status" value="1"/>
</dbReference>
<dbReference type="GeneID" id="68866151"/>
<dbReference type="EMBL" id="AP025226">
    <property type="protein sequence ID" value="BDB98408.1"/>
    <property type="molecule type" value="Genomic_DNA"/>
</dbReference>
<dbReference type="Proteomes" id="UP001319921">
    <property type="component" value="Chromosome"/>
</dbReference>
<dbReference type="RefSeq" id="WP_229572280.1">
    <property type="nucleotide sequence ID" value="NZ_AP025226.1"/>
</dbReference>
<sequence>MNEEEKVKRVEQRIQLLERLLQAKSPIDEVFRVIAGDKEDPEIAFDAIIEYFQRKVNWKEKILLPINDHLFIVCKDGKPIVKAACGYEFGDFRVNWKVFCKIRVRRNTEDYLEIYPWWQHAHPYFMELREYYCPGCYKLLATEAVPIGHPVVFEFLPDIVTFYEKWLKRPFPCGKVEFKDLTNEYIKNSIKI</sequence>
<keyword evidence="2" id="KW-1185">Reference proteome</keyword>
<organism evidence="1 2">
    <name type="scientific">Saccharolobus caldissimus</name>
    <dbReference type="NCBI Taxonomy" id="1702097"/>
    <lineage>
        <taxon>Archaea</taxon>
        <taxon>Thermoproteota</taxon>
        <taxon>Thermoprotei</taxon>
        <taxon>Sulfolobales</taxon>
        <taxon>Sulfolobaceae</taxon>
        <taxon>Saccharolobus</taxon>
    </lineage>
</organism>
<protein>
    <recommendedName>
        <fullName evidence="3">Acetone carboxylase subunit gamma</fullName>
    </recommendedName>
</protein>
<name>A0AAQ4CRH7_9CREN</name>
<gene>
    <name evidence="1" type="ORF">SACC_14250</name>
</gene>
<reference evidence="1 2" key="1">
    <citation type="journal article" date="2022" name="Microbiol. Resour. Announc.">
        <title>Complete Genome Sequence of the Hyperthermophilic and Acidophilic Archaeon Saccharolobus caldissimus Strain HS-3T.</title>
        <authorList>
            <person name="Sakai H.D."/>
            <person name="Kurosawa N."/>
        </authorList>
    </citation>
    <scope>NUCLEOTIDE SEQUENCE [LARGE SCALE GENOMIC DNA]</scope>
    <source>
        <strain evidence="1 2">JCM32116</strain>
    </source>
</reference>
<proteinExistence type="predicted"/>
<dbReference type="AlphaFoldDB" id="A0AAQ4CRH7"/>
<dbReference type="InterPro" id="IPR016750">
    <property type="entry name" value="Aceto_COase_bsu/gsu"/>
</dbReference>
<evidence type="ECO:0008006" key="3">
    <source>
        <dbReference type="Google" id="ProtNLM"/>
    </source>
</evidence>
<evidence type="ECO:0000313" key="1">
    <source>
        <dbReference type="EMBL" id="BDB98408.1"/>
    </source>
</evidence>
<accession>A0AAQ4CRH7</accession>
<dbReference type="KEGG" id="scas:SACC_14250"/>